<organism evidence="1 2">
    <name type="scientific">Mycena maculata</name>
    <dbReference type="NCBI Taxonomy" id="230809"/>
    <lineage>
        <taxon>Eukaryota</taxon>
        <taxon>Fungi</taxon>
        <taxon>Dikarya</taxon>
        <taxon>Basidiomycota</taxon>
        <taxon>Agaricomycotina</taxon>
        <taxon>Agaricomycetes</taxon>
        <taxon>Agaricomycetidae</taxon>
        <taxon>Agaricales</taxon>
        <taxon>Marasmiineae</taxon>
        <taxon>Mycenaceae</taxon>
        <taxon>Mycena</taxon>
    </lineage>
</organism>
<sequence>MRANATPMFRPATQLLLIRAFLVTGVHALLALDLTRLSFSAWGLVRLDDNHDMWRTSTIPTLCPHPRAHAAIDRAPLTLPCPAPVTCPRRYARREPLAGRRERTAACTKIRRIQARAHAPRCIPILMHVIPVLPHPARRCLCERGAHWHALRFSTARPLAPLAASPVPRMDGRTST</sequence>
<proteinExistence type="predicted"/>
<reference evidence="1" key="1">
    <citation type="submission" date="2023-03" db="EMBL/GenBank/DDBJ databases">
        <title>Massive genome expansion in bonnet fungi (Mycena s.s.) driven by repeated elements and novel gene families across ecological guilds.</title>
        <authorList>
            <consortium name="Lawrence Berkeley National Laboratory"/>
            <person name="Harder C.B."/>
            <person name="Miyauchi S."/>
            <person name="Viragh M."/>
            <person name="Kuo A."/>
            <person name="Thoen E."/>
            <person name="Andreopoulos B."/>
            <person name="Lu D."/>
            <person name="Skrede I."/>
            <person name="Drula E."/>
            <person name="Henrissat B."/>
            <person name="Morin E."/>
            <person name="Kohler A."/>
            <person name="Barry K."/>
            <person name="LaButti K."/>
            <person name="Morin E."/>
            <person name="Salamov A."/>
            <person name="Lipzen A."/>
            <person name="Mereny Z."/>
            <person name="Hegedus B."/>
            <person name="Baldrian P."/>
            <person name="Stursova M."/>
            <person name="Weitz H."/>
            <person name="Taylor A."/>
            <person name="Grigoriev I.V."/>
            <person name="Nagy L.G."/>
            <person name="Martin F."/>
            <person name="Kauserud H."/>
        </authorList>
    </citation>
    <scope>NUCLEOTIDE SEQUENCE</scope>
    <source>
        <strain evidence="1">CBHHK188m</strain>
    </source>
</reference>
<dbReference type="AlphaFoldDB" id="A0AAD7JD85"/>
<name>A0AAD7JD85_9AGAR</name>
<protein>
    <submittedName>
        <fullName evidence="1">Uncharacterized protein</fullName>
    </submittedName>
</protein>
<evidence type="ECO:0000313" key="2">
    <source>
        <dbReference type="Proteomes" id="UP001215280"/>
    </source>
</evidence>
<evidence type="ECO:0000313" key="1">
    <source>
        <dbReference type="EMBL" id="KAJ7760880.1"/>
    </source>
</evidence>
<dbReference type="Proteomes" id="UP001215280">
    <property type="component" value="Unassembled WGS sequence"/>
</dbReference>
<comment type="caution">
    <text evidence="1">The sequence shown here is derived from an EMBL/GenBank/DDBJ whole genome shotgun (WGS) entry which is preliminary data.</text>
</comment>
<dbReference type="EMBL" id="JARJLG010000047">
    <property type="protein sequence ID" value="KAJ7760880.1"/>
    <property type="molecule type" value="Genomic_DNA"/>
</dbReference>
<keyword evidence="2" id="KW-1185">Reference proteome</keyword>
<accession>A0AAD7JD85</accession>
<gene>
    <name evidence="1" type="ORF">DFH07DRAFT_816053</name>
</gene>